<feature type="region of interest" description="Disordered" evidence="8">
    <location>
        <begin position="425"/>
        <end position="446"/>
    </location>
</feature>
<dbReference type="FunFam" id="2.30.42.10:FF:000063">
    <property type="entry name" value="Peptidase, S41 family"/>
    <property type="match status" value="1"/>
</dbReference>
<dbReference type="SMART" id="SM00228">
    <property type="entry name" value="PDZ"/>
    <property type="match status" value="1"/>
</dbReference>
<evidence type="ECO:0000313" key="11">
    <source>
        <dbReference type="Proteomes" id="UP000268857"/>
    </source>
</evidence>
<dbReference type="Gene3D" id="2.30.42.10">
    <property type="match status" value="1"/>
</dbReference>
<keyword evidence="2 7" id="KW-0645">Protease</keyword>
<organism evidence="10 11">
    <name type="scientific">Chlorogloeopsis fritschii PCC 6912</name>
    <dbReference type="NCBI Taxonomy" id="211165"/>
    <lineage>
        <taxon>Bacteria</taxon>
        <taxon>Bacillati</taxon>
        <taxon>Cyanobacteriota</taxon>
        <taxon>Cyanophyceae</taxon>
        <taxon>Nostocales</taxon>
        <taxon>Chlorogloeopsidaceae</taxon>
        <taxon>Chlorogloeopsis</taxon>
    </lineage>
</organism>
<evidence type="ECO:0000256" key="1">
    <source>
        <dbReference type="ARBA" id="ARBA00009179"/>
    </source>
</evidence>
<dbReference type="SUPFAM" id="SSF50156">
    <property type="entry name" value="PDZ domain-like"/>
    <property type="match status" value="1"/>
</dbReference>
<dbReference type="PANTHER" id="PTHR32060:SF30">
    <property type="entry name" value="CARBOXY-TERMINAL PROCESSING PROTEASE CTPA"/>
    <property type="match status" value="1"/>
</dbReference>
<dbReference type="EC" id="3.4.21.102" evidence="6"/>
<accession>A0A433NC99</accession>
<dbReference type="Gene3D" id="3.90.226.10">
    <property type="entry name" value="2-enoyl-CoA Hydratase, Chain A, domain 1"/>
    <property type="match status" value="1"/>
</dbReference>
<comment type="caution">
    <text evidence="10">The sequence shown here is derived from an EMBL/GenBank/DDBJ whole genome shotgun (WGS) entry which is preliminary data.</text>
</comment>
<dbReference type="CDD" id="cd07560">
    <property type="entry name" value="Peptidase_S41_CPP"/>
    <property type="match status" value="1"/>
</dbReference>
<reference evidence="10 11" key="1">
    <citation type="journal article" date="2019" name="Genome Biol. Evol.">
        <title>Day and night: Metabolic profiles and evolutionary relationships of six axenic non-marine cyanobacteria.</title>
        <authorList>
            <person name="Will S.E."/>
            <person name="Henke P."/>
            <person name="Boedeker C."/>
            <person name="Huang S."/>
            <person name="Brinkmann H."/>
            <person name="Rohde M."/>
            <person name="Jarek M."/>
            <person name="Friedl T."/>
            <person name="Seufert S."/>
            <person name="Schumacher M."/>
            <person name="Overmann J."/>
            <person name="Neumann-Schaal M."/>
            <person name="Petersen J."/>
        </authorList>
    </citation>
    <scope>NUCLEOTIDE SEQUENCE [LARGE SCALE GENOMIC DNA]</scope>
    <source>
        <strain evidence="10 11">PCC 6912</strain>
    </source>
</reference>
<sequence>MKQSTKRYSLLQVALIGGAIASTATLSVFGTVWCRSVRAALQDSPKQVVDQVWQLVNREYVDGSFNKKNWQAIRVSLLSKDYTSREQAYTAIREALQQLNDPYTRFMDPKQFEALTSQTSGEVSGIGIRMEMNEKTKRLTVVEALENSPAMKAGVKPGDEIVAINGKSTHQMKIEDASKLIRGRAGTIITLRLQRDGQNAFDLKLTRATIEVPTVRYALKQEGNRRIGYIRLREFSGHAADQMRRAIRDLNSKQVNGFVLDLRGNPGGLLQASIEIARMWLNDGPIVRTVDRKGASDQTKANQTALTNRPLVVLVDNNSASASEILAGALKDNKRATVVGTQTFGKALVQSVHELADGSGVAITIAHYYTPQGTDISQKGIAPHIKLDLTEEQQRQLASNPDLLGTQNDPHYTRALAILSSNHFAKPLQNQPSQKPISARARDLRL</sequence>
<evidence type="ECO:0000313" key="10">
    <source>
        <dbReference type="EMBL" id="RUR79644.1"/>
    </source>
</evidence>
<evidence type="ECO:0000256" key="4">
    <source>
        <dbReference type="ARBA" id="ARBA00022825"/>
    </source>
</evidence>
<protein>
    <recommendedName>
        <fullName evidence="6">C-terminal processing peptidase</fullName>
        <ecNumber evidence="6">3.4.21.102</ecNumber>
    </recommendedName>
</protein>
<dbReference type="PANTHER" id="PTHR32060">
    <property type="entry name" value="TAIL-SPECIFIC PROTEASE"/>
    <property type="match status" value="1"/>
</dbReference>
<dbReference type="Proteomes" id="UP000268857">
    <property type="component" value="Unassembled WGS sequence"/>
</dbReference>
<dbReference type="SUPFAM" id="SSF52096">
    <property type="entry name" value="ClpP/crotonase"/>
    <property type="match status" value="1"/>
</dbReference>
<evidence type="ECO:0000256" key="6">
    <source>
        <dbReference type="ARBA" id="ARBA00066637"/>
    </source>
</evidence>
<proteinExistence type="inferred from homology"/>
<evidence type="ECO:0000256" key="5">
    <source>
        <dbReference type="ARBA" id="ARBA00051784"/>
    </source>
</evidence>
<keyword evidence="4 7" id="KW-0720">Serine protease</keyword>
<dbReference type="SMART" id="SM00245">
    <property type="entry name" value="TSPc"/>
    <property type="match status" value="1"/>
</dbReference>
<dbReference type="STRING" id="211165.GCA_000317285_01592"/>
<evidence type="ECO:0000259" key="9">
    <source>
        <dbReference type="PROSITE" id="PS50106"/>
    </source>
</evidence>
<dbReference type="EMBL" id="RSCJ01000012">
    <property type="protein sequence ID" value="RUR79644.1"/>
    <property type="molecule type" value="Genomic_DNA"/>
</dbReference>
<dbReference type="NCBIfam" id="TIGR00225">
    <property type="entry name" value="prc"/>
    <property type="match status" value="1"/>
</dbReference>
<dbReference type="InterPro" id="IPR004447">
    <property type="entry name" value="Peptidase_S41A"/>
</dbReference>
<dbReference type="GO" id="GO:0030288">
    <property type="term" value="C:outer membrane-bounded periplasmic space"/>
    <property type="evidence" value="ECO:0007669"/>
    <property type="project" value="TreeGrafter"/>
</dbReference>
<feature type="domain" description="PDZ" evidence="9">
    <location>
        <begin position="112"/>
        <end position="196"/>
    </location>
</feature>
<evidence type="ECO:0000256" key="7">
    <source>
        <dbReference type="RuleBase" id="RU004404"/>
    </source>
</evidence>
<dbReference type="AlphaFoldDB" id="A0A433NC99"/>
<dbReference type="GO" id="GO:0006508">
    <property type="term" value="P:proteolysis"/>
    <property type="evidence" value="ECO:0007669"/>
    <property type="project" value="UniProtKB-KW"/>
</dbReference>
<feature type="compositionally biased region" description="Polar residues" evidence="8">
    <location>
        <begin position="425"/>
        <end position="436"/>
    </location>
</feature>
<comment type="catalytic activity">
    <reaction evidence="5">
        <text>The enzyme shows specific recognition of a C-terminal tripeptide, Xaa-Yaa-Zaa, in which Xaa is preferably Ala or Leu, Yaa is preferably Ala or Tyr, and Zaa is preferably Ala, but then cleaves at a variable distance from the C-terminus. A typical cleavage is -Ala-Ala-|-Arg-Ala-Ala-Lys-Glu-Asn-Tyr-Ala-Leu-Ala-Ala.</text>
        <dbReference type="EC" id="3.4.21.102"/>
    </reaction>
</comment>
<dbReference type="Gene3D" id="3.30.750.44">
    <property type="match status" value="1"/>
</dbReference>
<dbReference type="InterPro" id="IPR029045">
    <property type="entry name" value="ClpP/crotonase-like_dom_sf"/>
</dbReference>
<evidence type="ECO:0000256" key="8">
    <source>
        <dbReference type="SAM" id="MobiDB-lite"/>
    </source>
</evidence>
<dbReference type="RefSeq" id="WP_016877325.1">
    <property type="nucleotide sequence ID" value="NZ_AJLN01000051.1"/>
</dbReference>
<dbReference type="OrthoDB" id="9812068at2"/>
<gene>
    <name evidence="10" type="ORF">PCC6912_31800</name>
</gene>
<dbReference type="InterPro" id="IPR054625">
    <property type="entry name" value="Cterm_S41_CtpB"/>
</dbReference>
<dbReference type="InterPro" id="IPR001478">
    <property type="entry name" value="PDZ"/>
</dbReference>
<evidence type="ECO:0000256" key="2">
    <source>
        <dbReference type="ARBA" id="ARBA00022670"/>
    </source>
</evidence>
<dbReference type="FunFam" id="3.90.226.10:FF:000023">
    <property type="entry name" value="Carboxyl-terminal processing protease"/>
    <property type="match status" value="1"/>
</dbReference>
<keyword evidence="11" id="KW-1185">Reference proteome</keyword>
<dbReference type="InterPro" id="IPR005151">
    <property type="entry name" value="Tail-specific_protease"/>
</dbReference>
<dbReference type="InterPro" id="IPR041489">
    <property type="entry name" value="PDZ_6"/>
</dbReference>
<dbReference type="CDD" id="cd06782">
    <property type="entry name" value="cpPDZ_CPP-like"/>
    <property type="match status" value="1"/>
</dbReference>
<name>A0A433NC99_CHLFR</name>
<evidence type="ECO:0000256" key="3">
    <source>
        <dbReference type="ARBA" id="ARBA00022801"/>
    </source>
</evidence>
<keyword evidence="3 7" id="KW-0378">Hydrolase</keyword>
<dbReference type="Pfam" id="PF17820">
    <property type="entry name" value="PDZ_6"/>
    <property type="match status" value="1"/>
</dbReference>
<dbReference type="GO" id="GO:0007165">
    <property type="term" value="P:signal transduction"/>
    <property type="evidence" value="ECO:0007669"/>
    <property type="project" value="TreeGrafter"/>
</dbReference>
<dbReference type="NCBIfam" id="NF045589">
    <property type="entry name" value="Cterm_S41_CtpB"/>
    <property type="match status" value="1"/>
</dbReference>
<comment type="similarity">
    <text evidence="1 7">Belongs to the peptidase S41A family.</text>
</comment>
<dbReference type="GO" id="GO:0004252">
    <property type="term" value="F:serine-type endopeptidase activity"/>
    <property type="evidence" value="ECO:0007669"/>
    <property type="project" value="UniProtKB-EC"/>
</dbReference>
<dbReference type="InterPro" id="IPR036034">
    <property type="entry name" value="PDZ_sf"/>
</dbReference>
<dbReference type="PROSITE" id="PS50106">
    <property type="entry name" value="PDZ"/>
    <property type="match status" value="1"/>
</dbReference>
<dbReference type="Pfam" id="PF03572">
    <property type="entry name" value="Peptidase_S41"/>
    <property type="match status" value="1"/>
</dbReference>